<keyword evidence="1" id="KW-1185">Reference proteome</keyword>
<dbReference type="OMA" id="INRNEEC"/>
<protein>
    <submittedName>
        <fullName evidence="2">Uncharacterized protein</fullName>
    </submittedName>
</protein>
<name>A0A7I5EDX8_HAECO</name>
<accession>A0A7I5EDX8</accession>
<dbReference type="Proteomes" id="UP000025227">
    <property type="component" value="Unplaced"/>
</dbReference>
<sequence length="98" mass="11202">MTHRRRPPLYVRVKEHLEGKARSRPSTALGCHRLQSHNGDDFEVIVEVVARETQTAASKTLEAFWIRVRHPKMNRRGGCVAITRELTPYVELASQPEA</sequence>
<proteinExistence type="predicted"/>
<reference evidence="2" key="1">
    <citation type="submission" date="2020-12" db="UniProtKB">
        <authorList>
            <consortium name="WormBaseParasite"/>
        </authorList>
    </citation>
    <scope>IDENTIFICATION</scope>
    <source>
        <strain evidence="2">MHco3</strain>
    </source>
</reference>
<evidence type="ECO:0000313" key="2">
    <source>
        <dbReference type="WBParaSite" id="HCON_00172910-00001"/>
    </source>
</evidence>
<evidence type="ECO:0000313" key="1">
    <source>
        <dbReference type="Proteomes" id="UP000025227"/>
    </source>
</evidence>
<dbReference type="AlphaFoldDB" id="A0A7I5EDX8"/>
<dbReference type="OrthoDB" id="10047121at2759"/>
<organism evidence="1 2">
    <name type="scientific">Haemonchus contortus</name>
    <name type="common">Barber pole worm</name>
    <dbReference type="NCBI Taxonomy" id="6289"/>
    <lineage>
        <taxon>Eukaryota</taxon>
        <taxon>Metazoa</taxon>
        <taxon>Ecdysozoa</taxon>
        <taxon>Nematoda</taxon>
        <taxon>Chromadorea</taxon>
        <taxon>Rhabditida</taxon>
        <taxon>Rhabditina</taxon>
        <taxon>Rhabditomorpha</taxon>
        <taxon>Strongyloidea</taxon>
        <taxon>Trichostrongylidae</taxon>
        <taxon>Haemonchus</taxon>
    </lineage>
</organism>
<dbReference type="WBParaSite" id="HCON_00172910-00001">
    <property type="protein sequence ID" value="HCON_00172910-00001"/>
    <property type="gene ID" value="HCON_00172910"/>
</dbReference>